<dbReference type="SUPFAM" id="SSF52540">
    <property type="entry name" value="P-loop containing nucleoside triphosphate hydrolases"/>
    <property type="match status" value="1"/>
</dbReference>
<evidence type="ECO:0000256" key="6">
    <source>
        <dbReference type="ARBA" id="ARBA00022741"/>
    </source>
</evidence>
<dbReference type="InterPro" id="IPR003439">
    <property type="entry name" value="ABC_transporter-like_ATP-bd"/>
</dbReference>
<organism evidence="13 14">
    <name type="scientific">Micromonospora craniellae</name>
    <dbReference type="NCBI Taxonomy" id="2294034"/>
    <lineage>
        <taxon>Bacteria</taxon>
        <taxon>Bacillati</taxon>
        <taxon>Actinomycetota</taxon>
        <taxon>Actinomycetes</taxon>
        <taxon>Micromonosporales</taxon>
        <taxon>Micromonosporaceae</taxon>
        <taxon>Micromonospora</taxon>
    </lineage>
</organism>
<dbReference type="InterPro" id="IPR027417">
    <property type="entry name" value="P-loop_NTPase"/>
</dbReference>
<keyword evidence="4" id="KW-0997">Cell inner membrane</keyword>
<evidence type="ECO:0000313" key="14">
    <source>
        <dbReference type="Proteomes" id="UP000262621"/>
    </source>
</evidence>
<dbReference type="GO" id="GO:0005524">
    <property type="term" value="F:ATP binding"/>
    <property type="evidence" value="ECO:0007669"/>
    <property type="project" value="UniProtKB-KW"/>
</dbReference>
<dbReference type="GO" id="GO:0016887">
    <property type="term" value="F:ATP hydrolysis activity"/>
    <property type="evidence" value="ECO:0007669"/>
    <property type="project" value="InterPro"/>
</dbReference>
<dbReference type="AlphaFoldDB" id="A0A372FRW9"/>
<comment type="similarity">
    <text evidence="10">Belongs to the ABC transporter superfamily. Siderophore-Fe(3+) uptake transporter (SIUT) (TC 3.A.1.21) family.</text>
</comment>
<dbReference type="FunFam" id="3.40.50.300:FF:000221">
    <property type="entry name" value="Multidrug ABC transporter ATP-binding protein"/>
    <property type="match status" value="1"/>
</dbReference>
<keyword evidence="9 11" id="KW-0472">Membrane</keyword>
<evidence type="ECO:0000256" key="11">
    <source>
        <dbReference type="SAM" id="Phobius"/>
    </source>
</evidence>
<evidence type="ECO:0000256" key="1">
    <source>
        <dbReference type="ARBA" id="ARBA00004429"/>
    </source>
</evidence>
<protein>
    <submittedName>
        <fullName evidence="13">ATP-binding cassette domain-containing protein</fullName>
    </submittedName>
</protein>
<keyword evidence="2" id="KW-0813">Transport</keyword>
<keyword evidence="6" id="KW-0547">Nucleotide-binding</keyword>
<evidence type="ECO:0000259" key="12">
    <source>
        <dbReference type="PROSITE" id="PS50893"/>
    </source>
</evidence>
<dbReference type="PROSITE" id="PS50893">
    <property type="entry name" value="ABC_TRANSPORTER_2"/>
    <property type="match status" value="1"/>
</dbReference>
<dbReference type="PANTHER" id="PTHR43394">
    <property type="entry name" value="ATP-DEPENDENT PERMEASE MDL1, MITOCHONDRIAL"/>
    <property type="match status" value="1"/>
</dbReference>
<name>A0A372FRW9_9ACTN</name>
<comment type="subcellular location">
    <subcellularLocation>
        <location evidence="1">Cell inner membrane</location>
        <topology evidence="1">Multi-pass membrane protein</topology>
    </subcellularLocation>
</comment>
<dbReference type="Proteomes" id="UP000262621">
    <property type="component" value="Unassembled WGS sequence"/>
</dbReference>
<feature type="transmembrane region" description="Helical" evidence="11">
    <location>
        <begin position="254"/>
        <end position="273"/>
    </location>
</feature>
<proteinExistence type="inferred from homology"/>
<dbReference type="SMART" id="SM00382">
    <property type="entry name" value="AAA"/>
    <property type="match status" value="1"/>
</dbReference>
<dbReference type="InterPro" id="IPR036640">
    <property type="entry name" value="ABC1_TM_sf"/>
</dbReference>
<dbReference type="SUPFAM" id="SSF90123">
    <property type="entry name" value="ABC transporter transmembrane region"/>
    <property type="match status" value="1"/>
</dbReference>
<sequence>MIARLTPQAGWPLVVGLLLVNLVLGLVPVAFVIATSLVIGAVPDAVTGGRNSPAWDRLVVSFLVASSIFVLQQVLAPVQVALGELMRRRVDGNVHERIMTTALAAVSIAPMEDQDALDALKEASRGIDGSMETPGMACAGLLALVARYTRLAGFAALVGVSVSWLAASALTGSVMVFRYGNRGGLRKYSAEWGKSLPNFRHYLYLRDLGLRPEAGKELRIFGLVGWLVDRYEGVYRTWLAPVWRARRRIYLVPYLGYTALGLAVAVLVFVLVARAGASGALSLTELALALQAIVAALLLAEYYPESDDVTQLGMLSVSALHRFARAAAAYPSAEMAATGAADPAVEDQTGVRLEAVAFSYPGSHRPVFEHLDLELEAGKCTAVVGVNGAGKTTIAKLLTRLYDPVEGRILFGDHDIRDFPLDRWRRQVSVIFQDFVKFELTVAENIALGAAHVPPDPERIRRAAARAGALEFIERLPGGFETPLSRAYVGGRDLSGGQWQRIAIARILYAADAGSRLLIFDEPTSALDVRAEAAFFDSFLDLTKGVTSLLISHRFSSVRRADTIVVIEAGQVVERGTHDELLAEGGRYERLFKLQAERFTERTESW</sequence>
<gene>
    <name evidence="13" type="ORF">D0Q02_27640</name>
</gene>
<dbReference type="GO" id="GO:0015421">
    <property type="term" value="F:ABC-type oligopeptide transporter activity"/>
    <property type="evidence" value="ECO:0007669"/>
    <property type="project" value="TreeGrafter"/>
</dbReference>
<accession>A0A372FRW9</accession>
<evidence type="ECO:0000256" key="3">
    <source>
        <dbReference type="ARBA" id="ARBA00022475"/>
    </source>
</evidence>
<dbReference type="EMBL" id="QVFU01000059">
    <property type="protein sequence ID" value="RFS43458.1"/>
    <property type="molecule type" value="Genomic_DNA"/>
</dbReference>
<dbReference type="PANTHER" id="PTHR43394:SF1">
    <property type="entry name" value="ATP-BINDING CASSETTE SUB-FAMILY B MEMBER 10, MITOCHONDRIAL"/>
    <property type="match status" value="1"/>
</dbReference>
<keyword evidence="5 11" id="KW-0812">Transmembrane</keyword>
<evidence type="ECO:0000256" key="5">
    <source>
        <dbReference type="ARBA" id="ARBA00022692"/>
    </source>
</evidence>
<dbReference type="InterPro" id="IPR017871">
    <property type="entry name" value="ABC_transporter-like_CS"/>
</dbReference>
<keyword evidence="7 13" id="KW-0067">ATP-binding</keyword>
<evidence type="ECO:0000256" key="7">
    <source>
        <dbReference type="ARBA" id="ARBA00022840"/>
    </source>
</evidence>
<evidence type="ECO:0000256" key="8">
    <source>
        <dbReference type="ARBA" id="ARBA00022989"/>
    </source>
</evidence>
<evidence type="ECO:0000256" key="10">
    <source>
        <dbReference type="ARBA" id="ARBA00023455"/>
    </source>
</evidence>
<dbReference type="InterPro" id="IPR039421">
    <property type="entry name" value="Type_1_exporter"/>
</dbReference>
<evidence type="ECO:0000256" key="4">
    <source>
        <dbReference type="ARBA" id="ARBA00022519"/>
    </source>
</evidence>
<evidence type="ECO:0000256" key="2">
    <source>
        <dbReference type="ARBA" id="ARBA00022448"/>
    </source>
</evidence>
<keyword evidence="3" id="KW-1003">Cell membrane</keyword>
<keyword evidence="8 11" id="KW-1133">Transmembrane helix</keyword>
<dbReference type="InterPro" id="IPR003593">
    <property type="entry name" value="AAA+_ATPase"/>
</dbReference>
<keyword evidence="14" id="KW-1185">Reference proteome</keyword>
<dbReference type="GO" id="GO:0005886">
    <property type="term" value="C:plasma membrane"/>
    <property type="evidence" value="ECO:0007669"/>
    <property type="project" value="UniProtKB-SubCell"/>
</dbReference>
<feature type="domain" description="ABC transporter" evidence="12">
    <location>
        <begin position="351"/>
        <end position="594"/>
    </location>
</feature>
<evidence type="ECO:0000313" key="13">
    <source>
        <dbReference type="EMBL" id="RFS43458.1"/>
    </source>
</evidence>
<comment type="caution">
    <text evidence="13">The sequence shown here is derived from an EMBL/GenBank/DDBJ whole genome shotgun (WGS) entry which is preliminary data.</text>
</comment>
<evidence type="ECO:0000256" key="9">
    <source>
        <dbReference type="ARBA" id="ARBA00023136"/>
    </source>
</evidence>
<dbReference type="Pfam" id="PF00005">
    <property type="entry name" value="ABC_tran"/>
    <property type="match status" value="1"/>
</dbReference>
<dbReference type="PROSITE" id="PS00211">
    <property type="entry name" value="ABC_TRANSPORTER_1"/>
    <property type="match status" value="1"/>
</dbReference>
<feature type="transmembrane region" description="Helical" evidence="11">
    <location>
        <begin position="151"/>
        <end position="177"/>
    </location>
</feature>
<feature type="transmembrane region" description="Helical" evidence="11">
    <location>
        <begin position="12"/>
        <end position="39"/>
    </location>
</feature>
<dbReference type="Gene3D" id="3.40.50.300">
    <property type="entry name" value="P-loop containing nucleotide triphosphate hydrolases"/>
    <property type="match status" value="1"/>
</dbReference>
<reference evidence="13 14" key="1">
    <citation type="submission" date="2018-08" db="EMBL/GenBank/DDBJ databases">
        <title>Verrucosispora craniellae sp. nov., isolated from a marine sponge in the South China Sea.</title>
        <authorList>
            <person name="Li L."/>
            <person name="Lin H.W."/>
        </authorList>
    </citation>
    <scope>NUCLEOTIDE SEQUENCE [LARGE SCALE GENOMIC DNA]</scope>
    <source>
        <strain evidence="13 14">LHW63014</strain>
    </source>
</reference>